<dbReference type="EMBL" id="AP028055">
    <property type="protein sequence ID" value="BEG99454.1"/>
    <property type="molecule type" value="Genomic_DNA"/>
</dbReference>
<evidence type="ECO:0000256" key="1">
    <source>
        <dbReference type="SAM" id="Coils"/>
    </source>
</evidence>
<dbReference type="SUPFAM" id="SSF56954">
    <property type="entry name" value="Outer membrane efflux proteins (OEP)"/>
    <property type="match status" value="1"/>
</dbReference>
<feature type="signal peptide" evidence="2">
    <location>
        <begin position="1"/>
        <end position="20"/>
    </location>
</feature>
<protein>
    <recommendedName>
        <fullName evidence="5">TolC family protein</fullName>
    </recommendedName>
</protein>
<reference evidence="3 4" key="1">
    <citation type="submission" date="2023-04" db="EMBL/GenBank/DDBJ databases">
        <title>Draft genome sequence of acteroides sedimenti strain YN3PY1.</title>
        <authorList>
            <person name="Yoshida N."/>
        </authorList>
    </citation>
    <scope>NUCLEOTIDE SEQUENCE [LARGE SCALE GENOMIC DNA]</scope>
    <source>
        <strain evidence="3 4">YN3PY1</strain>
    </source>
</reference>
<gene>
    <name evidence="3" type="ORF">BSYN_17190</name>
</gene>
<dbReference type="Gene3D" id="1.20.1600.10">
    <property type="entry name" value="Outer membrane efflux proteins (OEP)"/>
    <property type="match status" value="1"/>
</dbReference>
<evidence type="ECO:0000313" key="3">
    <source>
        <dbReference type="EMBL" id="BEG99454.1"/>
    </source>
</evidence>
<keyword evidence="4" id="KW-1185">Reference proteome</keyword>
<evidence type="ECO:0008006" key="5">
    <source>
        <dbReference type="Google" id="ProtNLM"/>
    </source>
</evidence>
<name>A0ABM8IE52_9BACE</name>
<proteinExistence type="predicted"/>
<keyword evidence="1" id="KW-0175">Coiled coil</keyword>
<feature type="chain" id="PRO_5047197951" description="TolC family protein" evidence="2">
    <location>
        <begin position="21"/>
        <end position="413"/>
    </location>
</feature>
<sequence length="413" mass="47099">MKNQVLLICILFLASIKTSAQNNNLDYFIQKGIESNPLFYDLGNKIKITELDSLKARALYNPIVSAASNLIIAPTYKGLGYDTAISNGQNIDATLTITKRLISNNNLKARLNSYKLDKKSIENQKQQSIDIVKKAVIDQYITTFMNQELLHLSDEIIAFLQKEDKVLIKLTTNSNIKQTDYLNFKVTLQQSLFNNEQQRMLWINNLSLLNYICGTNNNGTDSIVSPVIGLPVIIPFEESYYGKNDAIDSLKNKNNEQLIRLNYKPQVSVFANSGYTSSFMTTPYKNFGISLGVSMNLPIYDGKQKKLSLMQNDLNEQNRKTYRDANKKNYINQVQRLQQQIERYNKLISMTPQQFKYSRALVDANAHLLGTGEVSVTDFLLSINNYLNIKAIDIQNRTNRLLLINQLNYLISP</sequence>
<dbReference type="RefSeq" id="WP_353330006.1">
    <property type="nucleotide sequence ID" value="NZ_AP028055.1"/>
</dbReference>
<evidence type="ECO:0000256" key="2">
    <source>
        <dbReference type="SAM" id="SignalP"/>
    </source>
</evidence>
<feature type="coiled-coil region" evidence="1">
    <location>
        <begin position="300"/>
        <end position="347"/>
    </location>
</feature>
<organism evidence="3 4">
    <name type="scientific">Bacteroides sedimenti</name>
    <dbReference type="NCBI Taxonomy" id="2136147"/>
    <lineage>
        <taxon>Bacteria</taxon>
        <taxon>Pseudomonadati</taxon>
        <taxon>Bacteroidota</taxon>
        <taxon>Bacteroidia</taxon>
        <taxon>Bacteroidales</taxon>
        <taxon>Bacteroidaceae</taxon>
        <taxon>Bacteroides</taxon>
    </lineage>
</organism>
<evidence type="ECO:0000313" key="4">
    <source>
        <dbReference type="Proteomes" id="UP001496674"/>
    </source>
</evidence>
<keyword evidence="2" id="KW-0732">Signal</keyword>
<accession>A0ABM8IE52</accession>
<dbReference type="Proteomes" id="UP001496674">
    <property type="component" value="Chromosome"/>
</dbReference>